<dbReference type="Proteomes" id="UP001500523">
    <property type="component" value="Unassembled WGS sequence"/>
</dbReference>
<gene>
    <name evidence="2" type="ORF">GCM10022268_35300</name>
</gene>
<evidence type="ECO:0000313" key="2">
    <source>
        <dbReference type="EMBL" id="GAA3724100.1"/>
    </source>
</evidence>
<comment type="caution">
    <text evidence="2">The sequence shown here is derived from an EMBL/GenBank/DDBJ whole genome shotgun (WGS) entry which is preliminary data.</text>
</comment>
<reference evidence="3" key="1">
    <citation type="journal article" date="2019" name="Int. J. Syst. Evol. Microbiol.">
        <title>The Global Catalogue of Microorganisms (GCM) 10K type strain sequencing project: providing services to taxonomists for standard genome sequencing and annotation.</title>
        <authorList>
            <consortium name="The Broad Institute Genomics Platform"/>
            <consortium name="The Broad Institute Genome Sequencing Center for Infectious Disease"/>
            <person name="Wu L."/>
            <person name="Ma J."/>
        </authorList>
    </citation>
    <scope>NUCLEOTIDE SEQUENCE [LARGE SCALE GENOMIC DNA]</scope>
    <source>
        <strain evidence="3">JCM 17498</strain>
    </source>
</reference>
<dbReference type="EMBL" id="BAABBF010000013">
    <property type="protein sequence ID" value="GAA3724100.1"/>
    <property type="molecule type" value="Genomic_DNA"/>
</dbReference>
<dbReference type="RefSeq" id="WP_344694706.1">
    <property type="nucleotide sequence ID" value="NZ_BAABBF010000013.1"/>
</dbReference>
<evidence type="ECO:0000256" key="1">
    <source>
        <dbReference type="SAM" id="Phobius"/>
    </source>
</evidence>
<evidence type="ECO:0000313" key="3">
    <source>
        <dbReference type="Proteomes" id="UP001500523"/>
    </source>
</evidence>
<proteinExistence type="predicted"/>
<keyword evidence="1" id="KW-0812">Transmembrane</keyword>
<organism evidence="2 3">
    <name type="scientific">Sphingomonas cynarae</name>
    <dbReference type="NCBI Taxonomy" id="930197"/>
    <lineage>
        <taxon>Bacteria</taxon>
        <taxon>Pseudomonadati</taxon>
        <taxon>Pseudomonadota</taxon>
        <taxon>Alphaproteobacteria</taxon>
        <taxon>Sphingomonadales</taxon>
        <taxon>Sphingomonadaceae</taxon>
        <taxon>Sphingomonas</taxon>
    </lineage>
</organism>
<accession>A0ABP7ETH8</accession>
<feature type="transmembrane region" description="Helical" evidence="1">
    <location>
        <begin position="12"/>
        <end position="34"/>
    </location>
</feature>
<protein>
    <submittedName>
        <fullName evidence="2">Uncharacterized protein</fullName>
    </submittedName>
</protein>
<keyword evidence="3" id="KW-1185">Reference proteome</keyword>
<sequence length="58" mass="5902">MQTISSPDRRRALAALIAESLSLADALGLGMVSLSLNGALEDLTGHGIPPAGYETAAH</sequence>
<keyword evidence="1" id="KW-0472">Membrane</keyword>
<name>A0ABP7ETH8_9SPHN</name>
<keyword evidence="1" id="KW-1133">Transmembrane helix</keyword>